<dbReference type="InterPro" id="IPR001268">
    <property type="entry name" value="NADH_UbQ_OxRdtase_30kDa_su"/>
</dbReference>
<evidence type="ECO:0000259" key="6">
    <source>
        <dbReference type="Pfam" id="PF00329"/>
    </source>
</evidence>
<evidence type="ECO:0000256" key="5">
    <source>
        <dbReference type="RuleBase" id="RU003582"/>
    </source>
</evidence>
<comment type="function">
    <text evidence="3">NDH-1 shuttles electrons from NADH, via FMN and iron-sulfur (Fe-S) centers, to quinones in the respiratory chain. The immediate electron acceptor for the enzyme in this species is believed to be a menaquinone. Couples the redox reaction to proton translocation (for every two electrons transferred, four hydrogen ions are translocated across the cytoplasmic membrane), and thus conserves the redox energy in a proton gradient.</text>
</comment>
<keyword evidence="8" id="KW-1185">Reference proteome</keyword>
<dbReference type="PROSITE" id="PS00542">
    <property type="entry name" value="COMPLEX1_30K"/>
    <property type="match status" value="1"/>
</dbReference>
<dbReference type="NCBIfam" id="TIGR01961">
    <property type="entry name" value="NuoC_fam"/>
    <property type="match status" value="1"/>
</dbReference>
<evidence type="ECO:0000256" key="1">
    <source>
        <dbReference type="ARBA" id="ARBA00007569"/>
    </source>
</evidence>
<keyword evidence="3" id="KW-1003">Cell membrane</keyword>
<gene>
    <name evidence="3" type="primary">nuoC</name>
    <name evidence="7" type="ORF">I8J29_32910</name>
</gene>
<dbReference type="EC" id="7.1.1.-" evidence="3"/>
<evidence type="ECO:0000313" key="7">
    <source>
        <dbReference type="EMBL" id="MBO7748973.1"/>
    </source>
</evidence>
<comment type="caution">
    <text evidence="7">The sequence shown here is derived from an EMBL/GenBank/DDBJ whole genome shotgun (WGS) entry which is preliminary data.</text>
</comment>
<comment type="similarity">
    <text evidence="1 3 4">Belongs to the complex I 30 kDa subunit family.</text>
</comment>
<dbReference type="InterPro" id="IPR037232">
    <property type="entry name" value="NADH_quin_OxRdtase_su_C/D-like"/>
</dbReference>
<dbReference type="Proteomes" id="UP000670947">
    <property type="component" value="Unassembled WGS sequence"/>
</dbReference>
<keyword evidence="2 3" id="KW-0813">Transport</keyword>
<organism evidence="7 8">
    <name type="scientific">Paenibacillus artemisiicola</name>
    <dbReference type="NCBI Taxonomy" id="1172618"/>
    <lineage>
        <taxon>Bacteria</taxon>
        <taxon>Bacillati</taxon>
        <taxon>Bacillota</taxon>
        <taxon>Bacilli</taxon>
        <taxon>Bacillales</taxon>
        <taxon>Paenibacillaceae</taxon>
        <taxon>Paenibacillus</taxon>
    </lineage>
</organism>
<evidence type="ECO:0000256" key="2">
    <source>
        <dbReference type="ARBA" id="ARBA00022448"/>
    </source>
</evidence>
<dbReference type="PANTHER" id="PTHR10884:SF14">
    <property type="entry name" value="NADH DEHYDROGENASE [UBIQUINONE] IRON-SULFUR PROTEIN 3, MITOCHONDRIAL"/>
    <property type="match status" value="1"/>
</dbReference>
<accession>A0ABS3WKX6</accession>
<evidence type="ECO:0000256" key="4">
    <source>
        <dbReference type="RuleBase" id="RU003456"/>
    </source>
</evidence>
<dbReference type="HAMAP" id="MF_01357">
    <property type="entry name" value="NDH1_NuoC"/>
    <property type="match status" value="1"/>
</dbReference>
<dbReference type="GO" id="GO:0016491">
    <property type="term" value="F:oxidoreductase activity"/>
    <property type="evidence" value="ECO:0007669"/>
    <property type="project" value="UniProtKB-KW"/>
</dbReference>
<dbReference type="InterPro" id="IPR010218">
    <property type="entry name" value="NADH_DH_suC"/>
</dbReference>
<dbReference type="SUPFAM" id="SSF143243">
    <property type="entry name" value="Nqo5-like"/>
    <property type="match status" value="1"/>
</dbReference>
<evidence type="ECO:0000313" key="8">
    <source>
        <dbReference type="Proteomes" id="UP000670947"/>
    </source>
</evidence>
<keyword evidence="7" id="KW-0560">Oxidoreductase</keyword>
<dbReference type="InterPro" id="IPR020396">
    <property type="entry name" value="NADH_UbQ_OxRdtase_CS"/>
</dbReference>
<protein>
    <recommendedName>
        <fullName evidence="3">NADH-quinone oxidoreductase subunit C</fullName>
        <ecNumber evidence="3">7.1.1.-</ecNumber>
    </recommendedName>
    <alternativeName>
        <fullName evidence="3">NADH dehydrogenase I subunit C</fullName>
    </alternativeName>
    <alternativeName>
        <fullName evidence="3">NDH-1 subunit C</fullName>
    </alternativeName>
</protein>
<name>A0ABS3WKX6_9BACL</name>
<feature type="domain" description="NADH:ubiquinone oxidoreductase 30kDa subunit" evidence="6">
    <location>
        <begin position="38"/>
        <end position="151"/>
    </location>
</feature>
<reference evidence="7 8" key="1">
    <citation type="submission" date="2021-03" db="EMBL/GenBank/DDBJ databases">
        <title>Paenibacillus artemisicola MWE-103 whole genome sequence.</title>
        <authorList>
            <person name="Ham Y.J."/>
        </authorList>
    </citation>
    <scope>NUCLEOTIDE SEQUENCE [LARGE SCALE GENOMIC DNA]</scope>
    <source>
        <strain evidence="7 8">MWE-103</strain>
    </source>
</reference>
<keyword evidence="3 4" id="KW-1278">Translocase</keyword>
<proteinExistence type="inferred from homology"/>
<dbReference type="PANTHER" id="PTHR10884">
    <property type="entry name" value="NADH DEHYDROGENASE UBIQUINONE IRON-SULFUR PROTEIN 3"/>
    <property type="match status" value="1"/>
</dbReference>
<dbReference type="Pfam" id="PF00329">
    <property type="entry name" value="Complex1_30kDa"/>
    <property type="match status" value="1"/>
</dbReference>
<keyword evidence="3" id="KW-0472">Membrane</keyword>
<keyword evidence="3 4" id="KW-0520">NAD</keyword>
<keyword evidence="3 5" id="KW-0874">Quinone</keyword>
<comment type="subcellular location">
    <subcellularLocation>
        <location evidence="3">Cell membrane</location>
        <topology evidence="3">Peripheral membrane protein</topology>
        <orientation evidence="3">Cytoplasmic side</orientation>
    </subcellularLocation>
</comment>
<dbReference type="EMBL" id="JAGGDJ010000090">
    <property type="protein sequence ID" value="MBO7748973.1"/>
    <property type="molecule type" value="Genomic_DNA"/>
</dbReference>
<dbReference type="Gene3D" id="3.30.460.80">
    <property type="entry name" value="NADH:ubiquinone oxidoreductase, 30kDa subunit"/>
    <property type="match status" value="1"/>
</dbReference>
<comment type="catalytic activity">
    <reaction evidence="3 5">
        <text>a quinone + NADH + 5 H(+)(in) = a quinol + NAD(+) + 4 H(+)(out)</text>
        <dbReference type="Rhea" id="RHEA:57888"/>
        <dbReference type="ChEBI" id="CHEBI:15378"/>
        <dbReference type="ChEBI" id="CHEBI:24646"/>
        <dbReference type="ChEBI" id="CHEBI:57540"/>
        <dbReference type="ChEBI" id="CHEBI:57945"/>
        <dbReference type="ChEBI" id="CHEBI:132124"/>
    </reaction>
</comment>
<evidence type="ECO:0000256" key="3">
    <source>
        <dbReference type="HAMAP-Rule" id="MF_01357"/>
    </source>
</evidence>
<comment type="subunit">
    <text evidence="3">NDH-1 is composed of 14 different subunits. Subunits NuoB, C, D, E, F, and G constitute the peripheral sector of the complex.</text>
</comment>
<sequence>MQPLLDLASELVRAQVAEDAIDEAYINELDGHRPTLIVRGDRLRATAALAKSHPSLRMDYLRNVSGVDYETHLEVAYHLVSLQSGQEIALKVKTDREAPSVPSVVPVWATANWNEREIYDLLGIDFPGHPDLRRIMMPDNWVGHPLRKDYEPLDPEV</sequence>